<keyword evidence="11" id="KW-0969">Cilium</keyword>
<evidence type="ECO:0000256" key="9">
    <source>
        <dbReference type="ARBA" id="ARBA00023136"/>
    </source>
</evidence>
<gene>
    <name evidence="11" type="primary">fliJ</name>
    <name evidence="11" type="ORF">OS242_00865</name>
</gene>
<accession>A0ABT3WV12</accession>
<evidence type="ECO:0000256" key="4">
    <source>
        <dbReference type="ARBA" id="ARBA00022448"/>
    </source>
</evidence>
<name>A0ABT3WV12_9BACL</name>
<dbReference type="EMBL" id="JAPMLT010000001">
    <property type="protein sequence ID" value="MCX7568517.1"/>
    <property type="molecule type" value="Genomic_DNA"/>
</dbReference>
<evidence type="ECO:0000313" key="11">
    <source>
        <dbReference type="EMBL" id="MCX7568517.1"/>
    </source>
</evidence>
<evidence type="ECO:0000256" key="1">
    <source>
        <dbReference type="ARBA" id="ARBA00004413"/>
    </source>
</evidence>
<comment type="subcellular location">
    <subcellularLocation>
        <location evidence="1">Cell membrane</location>
        <topology evidence="1">Peripheral membrane protein</topology>
        <orientation evidence="1">Cytoplasmic side</orientation>
    </subcellularLocation>
</comment>
<dbReference type="Gene3D" id="1.10.287.1700">
    <property type="match status" value="1"/>
</dbReference>
<evidence type="ECO:0000256" key="5">
    <source>
        <dbReference type="ARBA" id="ARBA00022475"/>
    </source>
</evidence>
<evidence type="ECO:0000256" key="7">
    <source>
        <dbReference type="ARBA" id="ARBA00022795"/>
    </source>
</evidence>
<evidence type="ECO:0000313" key="12">
    <source>
        <dbReference type="Proteomes" id="UP001208017"/>
    </source>
</evidence>
<keyword evidence="12" id="KW-1185">Reference proteome</keyword>
<keyword evidence="11" id="KW-0966">Cell projection</keyword>
<dbReference type="InterPro" id="IPR012823">
    <property type="entry name" value="Flagell_FliJ"/>
</dbReference>
<organism evidence="11 12">
    <name type="scientific">Tumebacillus lacus</name>
    <dbReference type="NCBI Taxonomy" id="2995335"/>
    <lineage>
        <taxon>Bacteria</taxon>
        <taxon>Bacillati</taxon>
        <taxon>Bacillota</taxon>
        <taxon>Bacilli</taxon>
        <taxon>Bacillales</taxon>
        <taxon>Alicyclobacillaceae</taxon>
        <taxon>Tumebacillus</taxon>
    </lineage>
</organism>
<reference evidence="11 12" key="1">
    <citation type="submission" date="2022-11" db="EMBL/GenBank/DDBJ databases">
        <title>Study of microbial diversity in lake waters.</title>
        <authorList>
            <person name="Zhang J."/>
        </authorList>
    </citation>
    <scope>NUCLEOTIDE SEQUENCE [LARGE SCALE GENOMIC DNA]</scope>
    <source>
        <strain evidence="11 12">DT12</strain>
    </source>
</reference>
<dbReference type="NCBIfam" id="TIGR02473">
    <property type="entry name" value="flagell_FliJ"/>
    <property type="match status" value="1"/>
</dbReference>
<comment type="caution">
    <text evidence="11">The sequence shown here is derived from an EMBL/GenBank/DDBJ whole genome shotgun (WGS) entry which is preliminary data.</text>
</comment>
<protein>
    <recommendedName>
        <fullName evidence="3">Flagellar FliJ protein</fullName>
    </recommendedName>
</protein>
<keyword evidence="9" id="KW-0472">Membrane</keyword>
<evidence type="ECO:0000256" key="8">
    <source>
        <dbReference type="ARBA" id="ARBA00022927"/>
    </source>
</evidence>
<dbReference type="RefSeq" id="WP_267149762.1">
    <property type="nucleotide sequence ID" value="NZ_JAPMLT010000001.1"/>
</dbReference>
<keyword evidence="6" id="KW-0145">Chemotaxis</keyword>
<keyword evidence="4" id="KW-0813">Transport</keyword>
<keyword evidence="5" id="KW-1003">Cell membrane</keyword>
<dbReference type="InterPro" id="IPR053716">
    <property type="entry name" value="Flag_assembly_chemotaxis_eff"/>
</dbReference>
<sequence>MTIRLSSLRKITDIKGRMTQQATLHYSESLRDLEAEQARLREIQAQHEGDVGEFFDMTSRSVSAQDLHAWTLFFKSQRAQIEHQHKAVQKQEKVCHERREALNERYLDEKKWSRLSERRVLEHRQLMEKLSQDALDEIAVSGRHTRG</sequence>
<keyword evidence="7" id="KW-1005">Bacterial flagellum biogenesis</keyword>
<proteinExistence type="inferred from homology"/>
<evidence type="ECO:0000256" key="3">
    <source>
        <dbReference type="ARBA" id="ARBA00020392"/>
    </source>
</evidence>
<keyword evidence="8" id="KW-0653">Protein transport</keyword>
<dbReference type="Pfam" id="PF02050">
    <property type="entry name" value="FliJ"/>
    <property type="match status" value="1"/>
</dbReference>
<evidence type="ECO:0000256" key="2">
    <source>
        <dbReference type="ARBA" id="ARBA00010004"/>
    </source>
</evidence>
<keyword evidence="11" id="KW-0282">Flagellum</keyword>
<comment type="similarity">
    <text evidence="2">Belongs to the FliJ family.</text>
</comment>
<dbReference type="Proteomes" id="UP001208017">
    <property type="component" value="Unassembled WGS sequence"/>
</dbReference>
<keyword evidence="10" id="KW-1006">Bacterial flagellum protein export</keyword>
<evidence type="ECO:0000256" key="6">
    <source>
        <dbReference type="ARBA" id="ARBA00022500"/>
    </source>
</evidence>
<evidence type="ECO:0000256" key="10">
    <source>
        <dbReference type="ARBA" id="ARBA00023225"/>
    </source>
</evidence>